<protein>
    <recommendedName>
        <fullName evidence="3">Restriction endonuclease</fullName>
    </recommendedName>
</protein>
<accession>A0AA50HSL4</accession>
<organism evidence="1 2">
    <name type="scientific">Erwinia pyri</name>
    <dbReference type="NCBI Taxonomy" id="3062598"/>
    <lineage>
        <taxon>Bacteria</taxon>
        <taxon>Pseudomonadati</taxon>
        <taxon>Pseudomonadota</taxon>
        <taxon>Gammaproteobacteria</taxon>
        <taxon>Enterobacterales</taxon>
        <taxon>Erwiniaceae</taxon>
        <taxon>Erwinia</taxon>
    </lineage>
</organism>
<evidence type="ECO:0000313" key="2">
    <source>
        <dbReference type="Proteomes" id="UP001228139"/>
    </source>
</evidence>
<dbReference type="AlphaFoldDB" id="A0AA50HSL4"/>
<reference evidence="1 2" key="1">
    <citation type="submission" date="2023-07" db="EMBL/GenBank/DDBJ databases">
        <title>Pathogenic bacteria of pear tree diseases.</title>
        <authorList>
            <person name="Zhang Z."/>
            <person name="He L."/>
            <person name="Huang R."/>
        </authorList>
    </citation>
    <scope>NUCLEOTIDE SEQUENCE [LARGE SCALE GENOMIC DNA]</scope>
    <source>
        <strain evidence="1 2">DE2</strain>
        <plasmid evidence="1 2">unnamed1</plasmid>
    </source>
</reference>
<dbReference type="EMBL" id="CP132354">
    <property type="protein sequence ID" value="WLS81155.1"/>
    <property type="molecule type" value="Genomic_DNA"/>
</dbReference>
<proteinExistence type="predicted"/>
<gene>
    <name evidence="1" type="ORF">Q3V30_22120</name>
</gene>
<geneLocation type="plasmid" evidence="1 2">
    <name>unnamed1</name>
</geneLocation>
<dbReference type="RefSeq" id="WP_306213440.1">
    <property type="nucleotide sequence ID" value="NZ_CP132354.1"/>
</dbReference>
<evidence type="ECO:0000313" key="1">
    <source>
        <dbReference type="EMBL" id="WLS81155.1"/>
    </source>
</evidence>
<name>A0AA50HSL4_9GAMM</name>
<sequence length="296" mass="33722">MSGKIAITIQELNTKEMVTILSPTPISLLDSAYPGLTPEARKQILKEKYKKRVIADGLETGHIKLTDRGYTFSSNQTASSFAGLVFEAYLVDKFNQNEVSRLRAFQWCTERAEGWSIATFKEYKAVGTGLLSTKANLLSHFEPQSNADILFIRRNPASNVMEPALIHNQSNTAAIQVKSIRSNFTDEIVNKVLSGKYRRVITMLSDETGRPSWVICHNILLQKMRAGYITQYEYADAISRIQGPEYFNLVQREIDEYYEYIRDWHRGTVHPTEHITEAASQEIVEYKYENGLLVPV</sequence>
<keyword evidence="1" id="KW-0614">Plasmid</keyword>
<dbReference type="KEGG" id="epi:Q3V30_22120"/>
<evidence type="ECO:0008006" key="3">
    <source>
        <dbReference type="Google" id="ProtNLM"/>
    </source>
</evidence>
<dbReference type="Proteomes" id="UP001228139">
    <property type="component" value="Plasmid unnamed1"/>
</dbReference>
<keyword evidence="2" id="KW-1185">Reference proteome</keyword>